<keyword evidence="3" id="KW-1185">Reference proteome</keyword>
<feature type="coiled-coil region" evidence="1">
    <location>
        <begin position="188"/>
        <end position="243"/>
    </location>
</feature>
<evidence type="ECO:0000313" key="2">
    <source>
        <dbReference type="EnsemblPlants" id="PGSC0003DMT400077613"/>
    </source>
</evidence>
<sequence>MAKCFDFTDAQKLFQQDDARRLHHLAMLQGRDLHLTDNGKLSNSWNEYIISLRSGYVTLRHDSNFIVESYSPIRFSRQFGFCQDVPGDLVERPYDGTLLTLVQLWNSSFRRNTFFKVMIPTCPLEGAPLMTREKVNIIDVSSLEDHVENFFKSYAEYDTLRSSKMTKESHEKALSDAQCRLDGAKLAHEKLDGSMEKLQATLADVEKDLKALTSKKKKVTALINKYQEKLSKSQENVTITEGEIYTIEANNVMSNDEVERLAKLEGAVEKSRQDIISFKLFP</sequence>
<proteinExistence type="predicted"/>
<dbReference type="PaxDb" id="4113-PGSC0003DMT400077613"/>
<name>M1CYN0_SOLTU</name>
<dbReference type="Gramene" id="PGSC0003DMT400077613">
    <property type="protein sequence ID" value="PGSC0003DMT400077613"/>
    <property type="gene ID" value="PGSC0003DMG400030192"/>
</dbReference>
<accession>M1CYN0</accession>
<evidence type="ECO:0000256" key="1">
    <source>
        <dbReference type="SAM" id="Coils"/>
    </source>
</evidence>
<dbReference type="Proteomes" id="UP000011115">
    <property type="component" value="Unassembled WGS sequence"/>
</dbReference>
<evidence type="ECO:0000313" key="3">
    <source>
        <dbReference type="Proteomes" id="UP000011115"/>
    </source>
</evidence>
<dbReference type="HOGENOM" id="CLU_988363_0_0_1"/>
<protein>
    <submittedName>
        <fullName evidence="2">Uncharacterized protein</fullName>
    </submittedName>
</protein>
<organism evidence="2 3">
    <name type="scientific">Solanum tuberosum</name>
    <name type="common">Potato</name>
    <dbReference type="NCBI Taxonomy" id="4113"/>
    <lineage>
        <taxon>Eukaryota</taxon>
        <taxon>Viridiplantae</taxon>
        <taxon>Streptophyta</taxon>
        <taxon>Embryophyta</taxon>
        <taxon>Tracheophyta</taxon>
        <taxon>Spermatophyta</taxon>
        <taxon>Magnoliopsida</taxon>
        <taxon>eudicotyledons</taxon>
        <taxon>Gunneridae</taxon>
        <taxon>Pentapetalae</taxon>
        <taxon>asterids</taxon>
        <taxon>lamiids</taxon>
        <taxon>Solanales</taxon>
        <taxon>Solanaceae</taxon>
        <taxon>Solanoideae</taxon>
        <taxon>Solaneae</taxon>
        <taxon>Solanum</taxon>
    </lineage>
</organism>
<dbReference type="EnsemblPlants" id="PGSC0003DMT400077613">
    <property type="protein sequence ID" value="PGSC0003DMT400077613"/>
    <property type="gene ID" value="PGSC0003DMG400030192"/>
</dbReference>
<keyword evidence="1" id="KW-0175">Coiled coil</keyword>
<dbReference type="InParanoid" id="M1CYN0"/>
<reference evidence="2" key="2">
    <citation type="submission" date="2015-06" db="UniProtKB">
        <authorList>
            <consortium name="EnsemblPlants"/>
        </authorList>
    </citation>
    <scope>IDENTIFICATION</scope>
    <source>
        <strain evidence="2">DM1-3 516 R44</strain>
    </source>
</reference>
<dbReference type="AlphaFoldDB" id="M1CYN0"/>
<dbReference type="PANTHER" id="PTHR36607">
    <property type="entry name" value="1,2-DIHYDROXY-3-KETO-5-METHYLTHIOPENTENE DIOXYGENASE 4"/>
    <property type="match status" value="1"/>
</dbReference>
<reference evidence="3" key="1">
    <citation type="journal article" date="2011" name="Nature">
        <title>Genome sequence and analysis of the tuber crop potato.</title>
        <authorList>
            <consortium name="The Potato Genome Sequencing Consortium"/>
        </authorList>
    </citation>
    <scope>NUCLEOTIDE SEQUENCE [LARGE SCALE GENOMIC DNA]</scope>
    <source>
        <strain evidence="3">cv. DM1-3 516 R44</strain>
    </source>
</reference>
<dbReference type="PANTHER" id="PTHR36607:SF20">
    <property type="entry name" value="AMINOTRANSFERASE-LIKE PLANT MOBILE DOMAIN-CONTAINING PROTEIN"/>
    <property type="match status" value="1"/>
</dbReference>